<evidence type="ECO:0000313" key="7">
    <source>
        <dbReference type="EMBL" id="NHN33078.1"/>
    </source>
</evidence>
<evidence type="ECO:0000259" key="6">
    <source>
        <dbReference type="Pfam" id="PF00881"/>
    </source>
</evidence>
<dbReference type="InterPro" id="IPR016446">
    <property type="entry name" value="Flavin_OxRdtase_Frp"/>
</dbReference>
<evidence type="ECO:0000256" key="2">
    <source>
        <dbReference type="ARBA" id="ARBA00022630"/>
    </source>
</evidence>
<keyword evidence="3 5" id="KW-0288">FMN</keyword>
<keyword evidence="8" id="KW-1185">Reference proteome</keyword>
<dbReference type="Proteomes" id="UP001165962">
    <property type="component" value="Unassembled WGS sequence"/>
</dbReference>
<dbReference type="Pfam" id="PF00881">
    <property type="entry name" value="Nitroreductase"/>
    <property type="match status" value="1"/>
</dbReference>
<organism evidence="7 8">
    <name type="scientific">Paenibacillus agricola</name>
    <dbReference type="NCBI Taxonomy" id="2716264"/>
    <lineage>
        <taxon>Bacteria</taxon>
        <taxon>Bacillati</taxon>
        <taxon>Bacillota</taxon>
        <taxon>Bacilli</taxon>
        <taxon>Bacillales</taxon>
        <taxon>Paenibacillaceae</taxon>
        <taxon>Paenibacillus</taxon>
    </lineage>
</organism>
<dbReference type="NCBIfam" id="NF008033">
    <property type="entry name" value="PRK10765.1"/>
    <property type="match status" value="1"/>
</dbReference>
<evidence type="ECO:0000256" key="5">
    <source>
        <dbReference type="PIRNR" id="PIRNR005426"/>
    </source>
</evidence>
<dbReference type="PANTHER" id="PTHR43425:SF2">
    <property type="entry name" value="OXYGEN-INSENSITIVE NADPH NITROREDUCTASE"/>
    <property type="match status" value="1"/>
</dbReference>
<comment type="similarity">
    <text evidence="1 5">Belongs to the flavin oxidoreductase frp family.</text>
</comment>
<dbReference type="CDD" id="cd02146">
    <property type="entry name" value="NfsA-like"/>
    <property type="match status" value="1"/>
</dbReference>
<dbReference type="PANTHER" id="PTHR43425">
    <property type="entry name" value="OXYGEN-INSENSITIVE NADPH NITROREDUCTASE"/>
    <property type="match status" value="1"/>
</dbReference>
<dbReference type="InterPro" id="IPR029479">
    <property type="entry name" value="Nitroreductase"/>
</dbReference>
<accession>A0ABX0JBZ6</accession>
<protein>
    <submittedName>
        <fullName evidence="7">Oxygen-insensitive NADPH nitroreductase</fullName>
        <ecNumber evidence="7">1.5.1.38</ecNumber>
    </submittedName>
</protein>
<name>A0ABX0JBZ6_9BACL</name>
<evidence type="ECO:0000313" key="8">
    <source>
        <dbReference type="Proteomes" id="UP001165962"/>
    </source>
</evidence>
<proteinExistence type="inferred from homology"/>
<dbReference type="EMBL" id="JAAOIW010000010">
    <property type="protein sequence ID" value="NHN33078.1"/>
    <property type="molecule type" value="Genomic_DNA"/>
</dbReference>
<dbReference type="EC" id="1.5.1.38" evidence="7"/>
<sequence>MNETIRLLNSHQSIRNFTEQPVTQEQLQTIISAAQRASSSSNVQAYSVIHITDEDKRKQIAEWADNQAHISKSPVFLVWCADLYRLREAYSMHEDPGQAYLGTTENWIVATVDAALAAQNAAIAAESLGMGIVYIGAIRNRIEAVSELLGLPAYTSPLFGMCIGYPNQNPGQKPRLPQQAILHHNTYQTDGVVEQITDYDNTMMDYIMKRTGGKRSNGWSEDMRNKLKAPSRLDIKSYLNGQGLDKE</sequence>
<feature type="domain" description="Nitroreductase" evidence="6">
    <location>
        <begin position="10"/>
        <end position="165"/>
    </location>
</feature>
<dbReference type="GO" id="GO:0052873">
    <property type="term" value="F:FMN reductase (NADPH) activity"/>
    <property type="evidence" value="ECO:0007669"/>
    <property type="project" value="UniProtKB-EC"/>
</dbReference>
<dbReference type="Gene3D" id="3.40.109.10">
    <property type="entry name" value="NADH Oxidase"/>
    <property type="match status" value="1"/>
</dbReference>
<dbReference type="RefSeq" id="WP_166153372.1">
    <property type="nucleotide sequence ID" value="NZ_JAAOIW010000010.1"/>
</dbReference>
<gene>
    <name evidence="7" type="primary">nfsA</name>
    <name evidence="7" type="ORF">G9U52_24995</name>
</gene>
<keyword evidence="4 5" id="KW-0560">Oxidoreductase</keyword>
<evidence type="ECO:0000256" key="3">
    <source>
        <dbReference type="ARBA" id="ARBA00022643"/>
    </source>
</evidence>
<keyword evidence="2 5" id="KW-0285">Flavoprotein</keyword>
<keyword evidence="5" id="KW-0521">NADP</keyword>
<reference evidence="7" key="1">
    <citation type="submission" date="2020-03" db="EMBL/GenBank/DDBJ databases">
        <title>Draft sequencing of Paenibacilllus sp. S3N08.</title>
        <authorList>
            <person name="Kim D.-U."/>
        </authorList>
    </citation>
    <scope>NUCLEOTIDE SEQUENCE</scope>
    <source>
        <strain evidence="7">S3N08</strain>
    </source>
</reference>
<dbReference type="InterPro" id="IPR000415">
    <property type="entry name" value="Nitroreductase-like"/>
</dbReference>
<dbReference type="PIRSF" id="PIRSF005426">
    <property type="entry name" value="Frp"/>
    <property type="match status" value="1"/>
</dbReference>
<dbReference type="SUPFAM" id="SSF55469">
    <property type="entry name" value="FMN-dependent nitroreductase-like"/>
    <property type="match status" value="1"/>
</dbReference>
<evidence type="ECO:0000256" key="4">
    <source>
        <dbReference type="ARBA" id="ARBA00023002"/>
    </source>
</evidence>
<evidence type="ECO:0000256" key="1">
    <source>
        <dbReference type="ARBA" id="ARBA00008366"/>
    </source>
</evidence>
<comment type="caution">
    <text evidence="7">The sequence shown here is derived from an EMBL/GenBank/DDBJ whole genome shotgun (WGS) entry which is preliminary data.</text>
</comment>